<dbReference type="InterPro" id="IPR004380">
    <property type="entry name" value="Asp_race"/>
</dbReference>
<sequence>MTATDGPAVIGLLGGMSWPSTLTYYRALNEGVGRALGGSHSARVVIWSQDYAEVERRQLAGDWDGAGALLAAGARRLEAAGADLVAIACNTMHRVSGAVRAACDLPLVDIVEVTAEAARRRGVSRAAVLGTRFTARGALFDGALAARGVEPVLPGPADQALIDHIIYDELCRGTVSDAAAAAFTDLRERLRNEGVDGVILACTELGLLVPAAERGSPAVLDTAEVHVEALVAASLGDRAGGPAHVSGARPAVAAIAATAPTGYGT</sequence>
<comment type="caution">
    <text evidence="3">The sequence shown here is derived from an EMBL/GenBank/DDBJ whole genome shotgun (WGS) entry which is preliminary data.</text>
</comment>
<dbReference type="PANTHER" id="PTHR21198">
    <property type="entry name" value="GLUTAMATE RACEMASE"/>
    <property type="match status" value="1"/>
</dbReference>
<organism evidence="3 4">
    <name type="scientific">Streptomyces sanyensis</name>
    <dbReference type="NCBI Taxonomy" id="568869"/>
    <lineage>
        <taxon>Bacteria</taxon>
        <taxon>Bacillati</taxon>
        <taxon>Actinomycetota</taxon>
        <taxon>Actinomycetes</taxon>
        <taxon>Kitasatosporales</taxon>
        <taxon>Streptomycetaceae</taxon>
        <taxon>Streptomyces</taxon>
    </lineage>
</organism>
<dbReference type="EMBL" id="BAABJV010000001">
    <property type="protein sequence ID" value="GAA4759518.1"/>
    <property type="molecule type" value="Genomic_DNA"/>
</dbReference>
<evidence type="ECO:0000313" key="3">
    <source>
        <dbReference type="EMBL" id="GAA4759518.1"/>
    </source>
</evidence>
<dbReference type="RefSeq" id="WP_345608023.1">
    <property type="nucleotide sequence ID" value="NZ_BAABJV010000001.1"/>
</dbReference>
<accession>A0ABP8ZL71</accession>
<protein>
    <submittedName>
        <fullName evidence="3">Aspartate/glutamate racemase family protein</fullName>
    </submittedName>
</protein>
<gene>
    <name evidence="3" type="ORF">GCM10023329_00380</name>
</gene>
<evidence type="ECO:0000256" key="1">
    <source>
        <dbReference type="ARBA" id="ARBA00007847"/>
    </source>
</evidence>
<dbReference type="Pfam" id="PF01177">
    <property type="entry name" value="Asp_Glu_race"/>
    <property type="match status" value="1"/>
</dbReference>
<keyword evidence="4" id="KW-1185">Reference proteome</keyword>
<dbReference type="InterPro" id="IPR033134">
    <property type="entry name" value="Asp/Glu_racemase_AS_2"/>
</dbReference>
<proteinExistence type="inferred from homology"/>
<dbReference type="Proteomes" id="UP001501147">
    <property type="component" value="Unassembled WGS sequence"/>
</dbReference>
<evidence type="ECO:0000313" key="4">
    <source>
        <dbReference type="Proteomes" id="UP001501147"/>
    </source>
</evidence>
<keyword evidence="2" id="KW-0413">Isomerase</keyword>
<reference evidence="4" key="1">
    <citation type="journal article" date="2019" name="Int. J. Syst. Evol. Microbiol.">
        <title>The Global Catalogue of Microorganisms (GCM) 10K type strain sequencing project: providing services to taxonomists for standard genome sequencing and annotation.</title>
        <authorList>
            <consortium name="The Broad Institute Genomics Platform"/>
            <consortium name="The Broad Institute Genome Sequencing Center for Infectious Disease"/>
            <person name="Wu L."/>
            <person name="Ma J."/>
        </authorList>
    </citation>
    <scope>NUCLEOTIDE SEQUENCE [LARGE SCALE GENOMIC DNA]</scope>
    <source>
        <strain evidence="4">JCM 18324</strain>
    </source>
</reference>
<comment type="similarity">
    <text evidence="1">Belongs to the aspartate/glutamate racemases family.</text>
</comment>
<name>A0ABP8ZL71_9ACTN</name>
<dbReference type="SUPFAM" id="SSF53681">
    <property type="entry name" value="Aspartate/glutamate racemase"/>
    <property type="match status" value="2"/>
</dbReference>
<dbReference type="NCBIfam" id="TIGR00035">
    <property type="entry name" value="asp_race"/>
    <property type="match status" value="1"/>
</dbReference>
<dbReference type="PROSITE" id="PS00924">
    <property type="entry name" value="ASP_GLU_RACEMASE_2"/>
    <property type="match status" value="1"/>
</dbReference>
<dbReference type="Gene3D" id="3.40.50.1860">
    <property type="match status" value="2"/>
</dbReference>
<dbReference type="PANTHER" id="PTHR21198:SF7">
    <property type="entry name" value="ASPARTATE-GLUTAMATE RACEMASE FAMILY"/>
    <property type="match status" value="1"/>
</dbReference>
<evidence type="ECO:0000256" key="2">
    <source>
        <dbReference type="ARBA" id="ARBA00023235"/>
    </source>
</evidence>
<dbReference type="InterPro" id="IPR015942">
    <property type="entry name" value="Asp/Glu/hydantoin_racemase"/>
</dbReference>
<dbReference type="InterPro" id="IPR001920">
    <property type="entry name" value="Asp/Glu_race"/>
</dbReference>